<evidence type="ECO:0000313" key="2">
    <source>
        <dbReference type="Proteomes" id="UP000177740"/>
    </source>
</evidence>
<accession>A0A1G2EQ04</accession>
<dbReference type="Proteomes" id="UP000177740">
    <property type="component" value="Unassembled WGS sequence"/>
</dbReference>
<reference evidence="1 2" key="1">
    <citation type="journal article" date="2016" name="Nat. Commun.">
        <title>Thousands of microbial genomes shed light on interconnected biogeochemical processes in an aquifer system.</title>
        <authorList>
            <person name="Anantharaman K."/>
            <person name="Brown C.T."/>
            <person name="Hug L.A."/>
            <person name="Sharon I."/>
            <person name="Castelle C.J."/>
            <person name="Probst A.J."/>
            <person name="Thomas B.C."/>
            <person name="Singh A."/>
            <person name="Wilkins M.J."/>
            <person name="Karaoz U."/>
            <person name="Brodie E.L."/>
            <person name="Williams K.H."/>
            <person name="Hubbard S.S."/>
            <person name="Banfield J.F."/>
        </authorList>
    </citation>
    <scope>NUCLEOTIDE SEQUENCE [LARGE SCALE GENOMIC DNA]</scope>
</reference>
<dbReference type="EMBL" id="MHMM01000006">
    <property type="protein sequence ID" value="OGZ27451.1"/>
    <property type="molecule type" value="Genomic_DNA"/>
</dbReference>
<evidence type="ECO:0000313" key="1">
    <source>
        <dbReference type="EMBL" id="OGZ27451.1"/>
    </source>
</evidence>
<gene>
    <name evidence="1" type="ORF">A2365_03175</name>
</gene>
<name>A0A1G2EQ04_9BACT</name>
<dbReference type="AlphaFoldDB" id="A0A1G2EQ04"/>
<comment type="caution">
    <text evidence="1">The sequence shown here is derived from an EMBL/GenBank/DDBJ whole genome shotgun (WGS) entry which is preliminary data.</text>
</comment>
<protein>
    <submittedName>
        <fullName evidence="1">Uncharacterized protein</fullName>
    </submittedName>
</protein>
<sequence length="59" mass="7011">METEEKAMTKTNNNAINEVLIRPVWLAWKDSFRTYDWFKAIPVPELAMREVKELMLLAQ</sequence>
<organism evidence="1 2">
    <name type="scientific">Candidatus Nealsonbacteria bacterium RIFOXYB1_FULL_40_15</name>
    <dbReference type="NCBI Taxonomy" id="1801677"/>
    <lineage>
        <taxon>Bacteria</taxon>
        <taxon>Candidatus Nealsoniibacteriota</taxon>
    </lineage>
</organism>
<proteinExistence type="predicted"/>